<dbReference type="Proteomes" id="UP000265724">
    <property type="component" value="Unassembled WGS sequence"/>
</dbReference>
<accession>A0A398DD49</accession>
<dbReference type="EMBL" id="QXIX01000055">
    <property type="protein sequence ID" value="RIE12442.1"/>
    <property type="molecule type" value="Genomic_DNA"/>
</dbReference>
<name>A0A398DD49_9BACT</name>
<comment type="caution">
    <text evidence="3">The sequence shown here is derived from an EMBL/GenBank/DDBJ whole genome shotgun (WGS) entry which is preliminary data.</text>
</comment>
<gene>
    <name evidence="2" type="ORF">SMC2_07520</name>
    <name evidence="3" type="ORF">SMC3_06065</name>
</gene>
<protein>
    <recommendedName>
        <fullName evidence="6">DUF5317 domain-containing protein</fullName>
    </recommendedName>
</protein>
<feature type="transmembrane region" description="Helical" evidence="1">
    <location>
        <begin position="57"/>
        <end position="75"/>
    </location>
</feature>
<sequence>MLVLAVLGVALVSSLLTGGRLEYTRNWQLKGLWMALGTFVIQTALFTRWGTGFVSEALVPVVYIVTLSVLVAFLVTNRRVLGVPILLAGLMLNMLVISANAGRMPASVVALAAAGRVEEADLLRLRGAVANCVLMSDSTRLNLLGDNIVIRLGGPTGSAYSVGDLVALAGEAVVVFGVLRAKPAGHQSEERV</sequence>
<proteinExistence type="predicted"/>
<keyword evidence="1" id="KW-1133">Transmembrane helix</keyword>
<dbReference type="InterPro" id="IPR035168">
    <property type="entry name" value="DUF5317"/>
</dbReference>
<evidence type="ECO:0000313" key="4">
    <source>
        <dbReference type="Proteomes" id="UP000265724"/>
    </source>
</evidence>
<dbReference type="Pfam" id="PF17248">
    <property type="entry name" value="DUF5317"/>
    <property type="match status" value="1"/>
</dbReference>
<keyword evidence="1" id="KW-0472">Membrane</keyword>
<dbReference type="Proteomes" id="UP000266042">
    <property type="component" value="Unassembled WGS sequence"/>
</dbReference>
<organism evidence="3 5">
    <name type="scientific">Candidatus Cryosericum hinesii</name>
    <dbReference type="NCBI Taxonomy" id="2290915"/>
    <lineage>
        <taxon>Bacteria</taxon>
        <taxon>Pseudomonadati</taxon>
        <taxon>Caldisericota/Cryosericota group</taxon>
        <taxon>Candidatus Cryosericota</taxon>
        <taxon>Candidatus Cryosericia</taxon>
        <taxon>Candidatus Cryosericales</taxon>
        <taxon>Candidatus Cryosericaceae</taxon>
        <taxon>Candidatus Cryosericum</taxon>
    </lineage>
</organism>
<reference evidence="4 5" key="1">
    <citation type="submission" date="2018-09" db="EMBL/GenBank/DDBJ databases">
        <title>Discovery and Ecogenomic Context for Candidatus Cryosericales, a Global Caldiserica Order Active in Thawing Permafrost.</title>
        <authorList>
            <person name="Martinez M.A."/>
            <person name="Woodcroft B.J."/>
            <person name="Ignacio Espinoza J.C."/>
            <person name="Zayed A."/>
            <person name="Singleton C.M."/>
            <person name="Boyd J."/>
            <person name="Li Y.-F."/>
            <person name="Purvine S."/>
            <person name="Maughan H."/>
            <person name="Hodgkins S.B."/>
            <person name="Anderson D."/>
            <person name="Sederholm M."/>
            <person name="Temperton B."/>
            <person name="Saleska S.R."/>
            <person name="Tyson G.W."/>
            <person name="Rich V.I."/>
        </authorList>
    </citation>
    <scope>NUCLEOTIDE SEQUENCE [LARGE SCALE GENOMIC DNA]</scope>
    <source>
        <strain evidence="2 4">SMC2</strain>
        <strain evidence="3 5">SMC3</strain>
    </source>
</reference>
<keyword evidence="4" id="KW-1185">Reference proteome</keyword>
<dbReference type="AlphaFoldDB" id="A0A398DD49"/>
<evidence type="ECO:0000313" key="2">
    <source>
        <dbReference type="EMBL" id="RIE12442.1"/>
    </source>
</evidence>
<evidence type="ECO:0000256" key="1">
    <source>
        <dbReference type="SAM" id="Phobius"/>
    </source>
</evidence>
<dbReference type="RefSeq" id="WP_119088011.1">
    <property type="nucleotide sequence ID" value="NZ_QXIW01000029.1"/>
</dbReference>
<evidence type="ECO:0000313" key="3">
    <source>
        <dbReference type="EMBL" id="RIE12640.1"/>
    </source>
</evidence>
<feature type="transmembrane region" description="Helical" evidence="1">
    <location>
        <begin position="81"/>
        <end position="101"/>
    </location>
</feature>
<keyword evidence="1" id="KW-0812">Transmembrane</keyword>
<evidence type="ECO:0008006" key="6">
    <source>
        <dbReference type="Google" id="ProtNLM"/>
    </source>
</evidence>
<evidence type="ECO:0000313" key="5">
    <source>
        <dbReference type="Proteomes" id="UP000266042"/>
    </source>
</evidence>
<dbReference type="EMBL" id="QXIW01000029">
    <property type="protein sequence ID" value="RIE12640.1"/>
    <property type="molecule type" value="Genomic_DNA"/>
</dbReference>